<dbReference type="InterPro" id="IPR029044">
    <property type="entry name" value="Nucleotide-diphossugar_trans"/>
</dbReference>
<evidence type="ECO:0000313" key="4">
    <source>
        <dbReference type="EMBL" id="KMQ92624.1"/>
    </source>
</evidence>
<dbReference type="InterPro" id="IPR044068">
    <property type="entry name" value="CB"/>
</dbReference>
<sequence>MRFFLGNLGGTIDAKRLSTIEKPILNRWLAWEMNQTFAKNPQHSKEGVKRSQARRLSSLRSFFRWLEHEKGLENTAIFRLRGPRLSKNLPRPLNVKDALGAPTEIASAQKKPELVLRDIALFSLLYGAGLRIGEALKINIGQIRGLKGTSLRVIGKGNKERLVPLIPEVLKPLQKYLEPAGDVEKMPPESLKIPTPKAALLTDRPKEIFAFILKAFEEKQKCTLVTLVEIIQGSSRALGVHMAVREDGLYCGFVSGGCVEGAVAQEALAALSENKDRFCHFGKGSPHFDIVLPCGGGIKLAIHLLKNAEPIKEILSFLGKRENCFLEYHAEKEKLLAHSGVKETGWTGKDFYSAYRPATRLFLSGGAYEAGILAEIAESAGLEIICPNSNNQNEILQNLEDWSDENTAIALLHHDPERAGYGTRFSAEADKLGALLDNKPVAHHLLDSVKGFAWAQKILVCRKTSLWATSYQAAGFELIFNEKAQDGMSSSLKKAVLSAHPEITHLFICLADMPFISQNHLKKMLEALEAGKAIASQSENYKGPPAIFALKDLQKLPETGKRGARSLLQEALFISCPPQEIKDIDRKEDLKR</sequence>
<feature type="domain" description="Core-binding (CB)" evidence="3">
    <location>
        <begin position="1"/>
        <end position="67"/>
    </location>
</feature>
<dbReference type="SUPFAM" id="SSF53448">
    <property type="entry name" value="Nucleotide-diphospho-sugar transferases"/>
    <property type="match status" value="1"/>
</dbReference>
<dbReference type="InterPro" id="IPR013762">
    <property type="entry name" value="Integrase-like_cat_sf"/>
</dbReference>
<accession>A0A0J7KQV8</accession>
<evidence type="ECO:0000256" key="2">
    <source>
        <dbReference type="ARBA" id="ARBA00023172"/>
    </source>
</evidence>
<dbReference type="Gene3D" id="1.10.443.10">
    <property type="entry name" value="Intergrase catalytic core"/>
    <property type="match status" value="1"/>
</dbReference>
<dbReference type="PANTHER" id="PTHR30388:SF4">
    <property type="entry name" value="MOLYBDENUM COFACTOR INSERTION CHAPERONE PAOD"/>
    <property type="match status" value="1"/>
</dbReference>
<dbReference type="GO" id="GO:0016779">
    <property type="term" value="F:nucleotidyltransferase activity"/>
    <property type="evidence" value="ECO:0007669"/>
    <property type="project" value="UniProtKB-ARBA"/>
</dbReference>
<dbReference type="PANTHER" id="PTHR30388">
    <property type="entry name" value="ALDEHYDE OXIDOREDUCTASE MOLYBDENUM COFACTOR ASSEMBLY PROTEIN"/>
    <property type="match status" value="1"/>
</dbReference>
<gene>
    <name evidence="4" type="ORF">RF55_7360</name>
</gene>
<organism evidence="4 5">
    <name type="scientific">Lasius niger</name>
    <name type="common">Black garden ant</name>
    <dbReference type="NCBI Taxonomy" id="67767"/>
    <lineage>
        <taxon>Eukaryota</taxon>
        <taxon>Metazoa</taxon>
        <taxon>Ecdysozoa</taxon>
        <taxon>Arthropoda</taxon>
        <taxon>Hexapoda</taxon>
        <taxon>Insecta</taxon>
        <taxon>Pterygota</taxon>
        <taxon>Neoptera</taxon>
        <taxon>Endopterygota</taxon>
        <taxon>Hymenoptera</taxon>
        <taxon>Apocrita</taxon>
        <taxon>Aculeata</taxon>
        <taxon>Formicoidea</taxon>
        <taxon>Formicidae</taxon>
        <taxon>Formicinae</taxon>
        <taxon>Lasius</taxon>
        <taxon>Lasius</taxon>
    </lineage>
</organism>
<dbReference type="Gene3D" id="1.10.150.130">
    <property type="match status" value="1"/>
</dbReference>
<dbReference type="Proteomes" id="UP000036403">
    <property type="component" value="Unassembled WGS sequence"/>
</dbReference>
<proteinExistence type="predicted"/>
<dbReference type="InterPro" id="IPR003777">
    <property type="entry name" value="XdhC_CoxI"/>
</dbReference>
<name>A0A0J7KQV8_LASNI</name>
<dbReference type="InterPro" id="IPR010998">
    <property type="entry name" value="Integrase_recombinase_N"/>
</dbReference>
<protein>
    <submittedName>
        <fullName evidence="4">Xanthine and co dehydrogenases maturation family</fullName>
    </submittedName>
</protein>
<dbReference type="Pfam" id="PF02625">
    <property type="entry name" value="XdhC_CoxI"/>
    <property type="match status" value="1"/>
</dbReference>
<dbReference type="GO" id="GO:0015074">
    <property type="term" value="P:DNA integration"/>
    <property type="evidence" value="ECO:0007669"/>
    <property type="project" value="InterPro"/>
</dbReference>
<dbReference type="Pfam" id="PF12804">
    <property type="entry name" value="NTP_transf_3"/>
    <property type="match status" value="1"/>
</dbReference>
<dbReference type="PaxDb" id="67767-A0A0J7KQV8"/>
<evidence type="ECO:0000259" key="3">
    <source>
        <dbReference type="PROSITE" id="PS51900"/>
    </source>
</evidence>
<keyword evidence="5" id="KW-1185">Reference proteome</keyword>
<dbReference type="GO" id="GO:0003677">
    <property type="term" value="F:DNA binding"/>
    <property type="evidence" value="ECO:0007669"/>
    <property type="project" value="UniProtKB-KW"/>
</dbReference>
<dbReference type="EMBL" id="LBMM01004271">
    <property type="protein sequence ID" value="KMQ92624.1"/>
    <property type="molecule type" value="Genomic_DNA"/>
</dbReference>
<dbReference type="PROSITE" id="PS51900">
    <property type="entry name" value="CB"/>
    <property type="match status" value="1"/>
</dbReference>
<evidence type="ECO:0000256" key="1">
    <source>
        <dbReference type="ARBA" id="ARBA00023125"/>
    </source>
</evidence>
<dbReference type="AlphaFoldDB" id="A0A0J7KQV8"/>
<dbReference type="OrthoDB" id="2361793at2759"/>
<dbReference type="InterPro" id="IPR002104">
    <property type="entry name" value="Integrase_catalytic"/>
</dbReference>
<dbReference type="SUPFAM" id="SSF56349">
    <property type="entry name" value="DNA breaking-rejoining enzymes"/>
    <property type="match status" value="1"/>
</dbReference>
<evidence type="ECO:0000313" key="5">
    <source>
        <dbReference type="Proteomes" id="UP000036403"/>
    </source>
</evidence>
<comment type="caution">
    <text evidence="4">The sequence shown here is derived from an EMBL/GenBank/DDBJ whole genome shotgun (WGS) entry which is preliminary data.</text>
</comment>
<keyword evidence="2" id="KW-0233">DNA recombination</keyword>
<reference evidence="4 5" key="1">
    <citation type="submission" date="2015-04" db="EMBL/GenBank/DDBJ databases">
        <title>Lasius niger genome sequencing.</title>
        <authorList>
            <person name="Konorov E.A."/>
            <person name="Nikitin M.A."/>
            <person name="Kirill M.V."/>
            <person name="Chang P."/>
        </authorList>
    </citation>
    <scope>NUCLEOTIDE SEQUENCE [LARGE SCALE GENOMIC DNA]</scope>
    <source>
        <tissue evidence="4">Whole</tissue>
    </source>
</reference>
<dbReference type="Gene3D" id="3.90.550.10">
    <property type="entry name" value="Spore Coat Polysaccharide Biosynthesis Protein SpsA, Chain A"/>
    <property type="match status" value="1"/>
</dbReference>
<dbReference type="InterPro" id="IPR052698">
    <property type="entry name" value="MoCofactor_Util/Proc"/>
</dbReference>
<dbReference type="InterPro" id="IPR025877">
    <property type="entry name" value="MobA-like_NTP_Trfase"/>
</dbReference>
<dbReference type="Pfam" id="PF00589">
    <property type="entry name" value="Phage_integrase"/>
    <property type="match status" value="1"/>
</dbReference>
<dbReference type="InterPro" id="IPR011010">
    <property type="entry name" value="DNA_brk_join_enz"/>
</dbReference>
<dbReference type="GO" id="GO:0006310">
    <property type="term" value="P:DNA recombination"/>
    <property type="evidence" value="ECO:0007669"/>
    <property type="project" value="UniProtKB-KW"/>
</dbReference>
<keyword evidence="1" id="KW-0238">DNA-binding</keyword>